<proteinExistence type="predicted"/>
<dbReference type="Proteomes" id="UP000639643">
    <property type="component" value="Unassembled WGS sequence"/>
</dbReference>
<sequence>MFGPRASMSENRRRKVSTSSREASMSYAQQSEVIMAINIKGKGSLGCAYYEFAKNQLSLLHDMPSADLHHIFDVLLVHVEPTVVLLPMKMPDEAVKFFEEHMPAISNGRLPSSS</sequence>
<dbReference type="OrthoDB" id="29596at2759"/>
<organism evidence="2 3">
    <name type="scientific">Colletotrichum musicola</name>
    <dbReference type="NCBI Taxonomy" id="2175873"/>
    <lineage>
        <taxon>Eukaryota</taxon>
        <taxon>Fungi</taxon>
        <taxon>Dikarya</taxon>
        <taxon>Ascomycota</taxon>
        <taxon>Pezizomycotina</taxon>
        <taxon>Sordariomycetes</taxon>
        <taxon>Hypocreomycetidae</taxon>
        <taxon>Glomerellales</taxon>
        <taxon>Glomerellaceae</taxon>
        <taxon>Colletotrichum</taxon>
        <taxon>Colletotrichum orchidearum species complex</taxon>
    </lineage>
</organism>
<protein>
    <submittedName>
        <fullName evidence="2">DNA mismatch repair protein</fullName>
    </submittedName>
</protein>
<evidence type="ECO:0000256" key="1">
    <source>
        <dbReference type="SAM" id="MobiDB-lite"/>
    </source>
</evidence>
<comment type="caution">
    <text evidence="2">The sequence shown here is derived from an EMBL/GenBank/DDBJ whole genome shotgun (WGS) entry which is preliminary data.</text>
</comment>
<accession>A0A8H6K9Y6</accession>
<dbReference type="EMBL" id="WIGM01000374">
    <property type="protein sequence ID" value="KAF6827265.1"/>
    <property type="molecule type" value="Genomic_DNA"/>
</dbReference>
<evidence type="ECO:0000313" key="3">
    <source>
        <dbReference type="Proteomes" id="UP000639643"/>
    </source>
</evidence>
<dbReference type="AlphaFoldDB" id="A0A8H6K9Y6"/>
<feature type="region of interest" description="Disordered" evidence="1">
    <location>
        <begin position="1"/>
        <end position="26"/>
    </location>
</feature>
<feature type="compositionally biased region" description="Polar residues" evidence="1">
    <location>
        <begin position="17"/>
        <end position="26"/>
    </location>
</feature>
<gene>
    <name evidence="2" type="ORF">CMUS01_09086</name>
</gene>
<keyword evidence="3" id="KW-1185">Reference proteome</keyword>
<name>A0A8H6K9Y6_9PEZI</name>
<evidence type="ECO:0000313" key="2">
    <source>
        <dbReference type="EMBL" id="KAF6827265.1"/>
    </source>
</evidence>
<reference evidence="2" key="1">
    <citation type="journal article" date="2020" name="Phytopathology">
        <title>Genome Sequence Resources of Colletotrichum truncatum, C. plurivorum, C. musicola, and C. sojae: Four Species Pathogenic to Soybean (Glycine max).</title>
        <authorList>
            <person name="Rogerio F."/>
            <person name="Boufleur T.R."/>
            <person name="Ciampi-Guillardi M."/>
            <person name="Sukno S.A."/>
            <person name="Thon M.R."/>
            <person name="Massola Junior N.S."/>
            <person name="Baroncelli R."/>
        </authorList>
    </citation>
    <scope>NUCLEOTIDE SEQUENCE</scope>
    <source>
        <strain evidence="2">LFN0074</strain>
    </source>
</reference>